<organism evidence="2">
    <name type="scientific">Anguilla anguilla</name>
    <name type="common">European freshwater eel</name>
    <name type="synonym">Muraena anguilla</name>
    <dbReference type="NCBI Taxonomy" id="7936"/>
    <lineage>
        <taxon>Eukaryota</taxon>
        <taxon>Metazoa</taxon>
        <taxon>Chordata</taxon>
        <taxon>Craniata</taxon>
        <taxon>Vertebrata</taxon>
        <taxon>Euteleostomi</taxon>
        <taxon>Actinopterygii</taxon>
        <taxon>Neopterygii</taxon>
        <taxon>Teleostei</taxon>
        <taxon>Anguilliformes</taxon>
        <taxon>Anguillidae</taxon>
        <taxon>Anguilla</taxon>
    </lineage>
</organism>
<protein>
    <submittedName>
        <fullName evidence="2">Uncharacterized protein</fullName>
    </submittedName>
</protein>
<feature type="compositionally biased region" description="Low complexity" evidence="1">
    <location>
        <begin position="66"/>
        <end position="75"/>
    </location>
</feature>
<evidence type="ECO:0000313" key="2">
    <source>
        <dbReference type="EMBL" id="JAI04243.1"/>
    </source>
</evidence>
<evidence type="ECO:0000256" key="1">
    <source>
        <dbReference type="SAM" id="MobiDB-lite"/>
    </source>
</evidence>
<dbReference type="EMBL" id="GBXM01004335">
    <property type="protein sequence ID" value="JAI04243.1"/>
    <property type="molecule type" value="Transcribed_RNA"/>
</dbReference>
<proteinExistence type="predicted"/>
<reference evidence="2" key="2">
    <citation type="journal article" date="2015" name="Fish Shellfish Immunol.">
        <title>Early steps in the European eel (Anguilla anguilla)-Vibrio vulnificus interaction in the gills: Role of the RtxA13 toxin.</title>
        <authorList>
            <person name="Callol A."/>
            <person name="Pajuelo D."/>
            <person name="Ebbesson L."/>
            <person name="Teles M."/>
            <person name="MacKenzie S."/>
            <person name="Amaro C."/>
        </authorList>
    </citation>
    <scope>NUCLEOTIDE SEQUENCE</scope>
</reference>
<feature type="region of interest" description="Disordered" evidence="1">
    <location>
        <begin position="1"/>
        <end position="94"/>
    </location>
</feature>
<feature type="compositionally biased region" description="Low complexity" evidence="1">
    <location>
        <begin position="24"/>
        <end position="43"/>
    </location>
</feature>
<feature type="compositionally biased region" description="Polar residues" evidence="1">
    <location>
        <begin position="12"/>
        <end position="23"/>
    </location>
</feature>
<accession>A0A0E9XNE9</accession>
<feature type="compositionally biased region" description="Basic residues" evidence="1">
    <location>
        <begin position="76"/>
        <end position="94"/>
    </location>
</feature>
<reference evidence="2" key="1">
    <citation type="submission" date="2014-11" db="EMBL/GenBank/DDBJ databases">
        <authorList>
            <person name="Amaro Gonzalez C."/>
        </authorList>
    </citation>
    <scope>NUCLEOTIDE SEQUENCE</scope>
</reference>
<name>A0A0E9XNE9_ANGAN</name>
<dbReference type="AlphaFoldDB" id="A0A0E9XNE9"/>
<sequence>MAPSPLWLSAGPRTTSWTTSREPSTTASTRSNSSSGTSGSCRARGPRRSSWPNRSRLTASLARVWSSTPSRSLPRPSRRCPARWPRTRASRATS</sequence>